<keyword evidence="3" id="KW-0808">Transferase</keyword>
<gene>
    <name evidence="3" type="ORF">CGC48_07360</name>
</gene>
<dbReference type="PANTHER" id="PTHR12526">
    <property type="entry name" value="GLYCOSYLTRANSFERASE"/>
    <property type="match status" value="1"/>
</dbReference>
<evidence type="ECO:0000259" key="1">
    <source>
        <dbReference type="Pfam" id="PF00534"/>
    </source>
</evidence>
<dbReference type="GeneID" id="96781611"/>
<name>A0A250E657_9FLAO</name>
<dbReference type="EMBL" id="CP022378">
    <property type="protein sequence ID" value="ATA68462.1"/>
    <property type="molecule type" value="Genomic_DNA"/>
</dbReference>
<organism evidence="3 4">
    <name type="scientific">Capnocytophaga cynodegmi</name>
    <dbReference type="NCBI Taxonomy" id="28189"/>
    <lineage>
        <taxon>Bacteria</taxon>
        <taxon>Pseudomonadati</taxon>
        <taxon>Bacteroidota</taxon>
        <taxon>Flavobacteriia</taxon>
        <taxon>Flavobacteriales</taxon>
        <taxon>Flavobacteriaceae</taxon>
        <taxon>Capnocytophaga</taxon>
    </lineage>
</organism>
<evidence type="ECO:0000313" key="4">
    <source>
        <dbReference type="Proteomes" id="UP000242855"/>
    </source>
</evidence>
<dbReference type="Pfam" id="PF13477">
    <property type="entry name" value="Glyco_trans_4_2"/>
    <property type="match status" value="1"/>
</dbReference>
<dbReference type="AlphaFoldDB" id="A0A250E657"/>
<dbReference type="KEGG" id="ccyn:CGC48_07360"/>
<dbReference type="PANTHER" id="PTHR12526:SF630">
    <property type="entry name" value="GLYCOSYLTRANSFERASE"/>
    <property type="match status" value="1"/>
</dbReference>
<dbReference type="RefSeq" id="WP_098029066.1">
    <property type="nucleotide sequence ID" value="NZ_CP022378.1"/>
</dbReference>
<feature type="domain" description="Glycosyltransferase subfamily 4-like N-terminal" evidence="2">
    <location>
        <begin position="22"/>
        <end position="130"/>
    </location>
</feature>
<dbReference type="InterPro" id="IPR001296">
    <property type="entry name" value="Glyco_trans_1"/>
</dbReference>
<dbReference type="Proteomes" id="UP000242855">
    <property type="component" value="Chromosome"/>
</dbReference>
<dbReference type="Pfam" id="PF00534">
    <property type="entry name" value="Glycos_transf_1"/>
    <property type="match status" value="1"/>
</dbReference>
<evidence type="ECO:0000313" key="3">
    <source>
        <dbReference type="EMBL" id="ATA68462.1"/>
    </source>
</evidence>
<dbReference type="InterPro" id="IPR028098">
    <property type="entry name" value="Glyco_trans_4-like_N"/>
</dbReference>
<sequence>MNTKLIRLSTVPGSLKTLLKGQLRFISEKGFEVIGVSSEGEALQEVALNEGVKVIPIHIARRIALIQDLKSLLHLWILFKKEKPIIVHSITPKAGLLSMLAAKMAGVPIRIHTFTGLIFPNKTGLMQKILILMDQLLCWAATNIYPEGNGVKQDLINYKITSKPLKVIANGNVNGIDLEYFSPSQVSEEQKTELKQQLGIKPNDFVFIFVGRLVGDKGINELIEAFSSLKISDVKLLLVGPMEKELDPLKEKTIKEIETNPSIISVGFQKDVRPYFAISNALAFPSYREGFPNAVIQAGAMELPSIVSNINGCNEIIIDGENGMIIPPKQVDDLQKGMKQLFENKNLYIQLKQNARRMIVERYEQSSVWEATLREYNNHLLHLTHKNPKTLQKSTSIKSF</sequence>
<evidence type="ECO:0000259" key="2">
    <source>
        <dbReference type="Pfam" id="PF13477"/>
    </source>
</evidence>
<dbReference type="CDD" id="cd03808">
    <property type="entry name" value="GT4_CapM-like"/>
    <property type="match status" value="1"/>
</dbReference>
<dbReference type="GO" id="GO:0016757">
    <property type="term" value="F:glycosyltransferase activity"/>
    <property type="evidence" value="ECO:0007669"/>
    <property type="project" value="InterPro"/>
</dbReference>
<feature type="domain" description="Glycosyl transferase family 1" evidence="1">
    <location>
        <begin position="191"/>
        <end position="357"/>
    </location>
</feature>
<reference evidence="3 4" key="1">
    <citation type="journal article" date="2017" name="Genome Announc.">
        <title>Twelve Complete Reference Genomes of Clinical Isolates in the Capnocytophaga Genus.</title>
        <authorList>
            <person name="Villarma A."/>
            <person name="Gulvik C.A."/>
            <person name="Rowe L.A."/>
            <person name="Sheth M."/>
            <person name="Juieng P."/>
            <person name="Nicholson A.C."/>
            <person name="Loparev V.N."/>
            <person name="McQuiston J.R."/>
        </authorList>
    </citation>
    <scope>NUCLEOTIDE SEQUENCE [LARGE SCALE GENOMIC DNA]</scope>
    <source>
        <strain evidence="3 4">G7591</strain>
    </source>
</reference>
<dbReference type="Gene3D" id="3.40.50.2000">
    <property type="entry name" value="Glycogen Phosphorylase B"/>
    <property type="match status" value="2"/>
</dbReference>
<proteinExistence type="predicted"/>
<protein>
    <submittedName>
        <fullName evidence="3">Glycosyltransferase family 1 protein</fullName>
    </submittedName>
</protein>
<dbReference type="SUPFAM" id="SSF53756">
    <property type="entry name" value="UDP-Glycosyltransferase/glycogen phosphorylase"/>
    <property type="match status" value="1"/>
</dbReference>
<accession>A0A250E657</accession>